<evidence type="ECO:0000313" key="2">
    <source>
        <dbReference type="Proteomes" id="UP000297983"/>
    </source>
</evidence>
<proteinExistence type="predicted"/>
<organism evidence="1 2">
    <name type="scientific">Cryobacterium gelidum</name>
    <dbReference type="NCBI Taxonomy" id="1259164"/>
    <lineage>
        <taxon>Bacteria</taxon>
        <taxon>Bacillati</taxon>
        <taxon>Actinomycetota</taxon>
        <taxon>Actinomycetes</taxon>
        <taxon>Micrococcales</taxon>
        <taxon>Microbacteriaceae</taxon>
        <taxon>Cryobacterium</taxon>
    </lineage>
</organism>
<dbReference type="EMBL" id="SOHL01000027">
    <property type="protein sequence ID" value="TFD68218.1"/>
    <property type="molecule type" value="Genomic_DNA"/>
</dbReference>
<protein>
    <submittedName>
        <fullName evidence="1">Uncharacterized protein</fullName>
    </submittedName>
</protein>
<dbReference type="Proteomes" id="UP000297983">
    <property type="component" value="Unassembled WGS sequence"/>
</dbReference>
<comment type="caution">
    <text evidence="1">The sequence shown here is derived from an EMBL/GenBank/DDBJ whole genome shotgun (WGS) entry which is preliminary data.</text>
</comment>
<reference evidence="1 2" key="1">
    <citation type="submission" date="2019-03" db="EMBL/GenBank/DDBJ databases">
        <title>Genomics of glacier-inhabiting Cryobacterium strains.</title>
        <authorList>
            <person name="Liu Q."/>
            <person name="Xin Y.-H."/>
        </authorList>
    </citation>
    <scope>NUCLEOTIDE SEQUENCE [LARGE SCALE GENOMIC DNA]</scope>
    <source>
        <strain evidence="1 2">Hz16</strain>
    </source>
</reference>
<dbReference type="AlphaFoldDB" id="A0A4R9AQW2"/>
<name>A0A4R9AQW2_9MICO</name>
<dbReference type="RefSeq" id="WP_134552653.1">
    <property type="nucleotide sequence ID" value="NZ_SOHL01000027.1"/>
</dbReference>
<keyword evidence="2" id="KW-1185">Reference proteome</keyword>
<gene>
    <name evidence="1" type="ORF">E3T50_13690</name>
</gene>
<accession>A0A4R9AQW2</accession>
<evidence type="ECO:0000313" key="1">
    <source>
        <dbReference type="EMBL" id="TFD68218.1"/>
    </source>
</evidence>
<sequence>MARYESKNRTSRWISVAFLQGTEADAVLGLIDQSGASAAFDYLQPRDLGDATTDAALENGYVYDRIPAGRTDHIIEHDGSPYALTYSRTYRYVSLLRWHPLEPEVEPARNAPRRDDIWAAPRSTRVAERTVTL</sequence>